<reference evidence="4" key="2">
    <citation type="journal article" date="2014" name="ISME J.">
        <title>Microbial stratification in low pH oxic and suboxic macroscopic growths along an acid mine drainage.</title>
        <authorList>
            <person name="Mendez-Garcia C."/>
            <person name="Mesa V."/>
            <person name="Sprenger R.R."/>
            <person name="Richter M."/>
            <person name="Diez M.S."/>
            <person name="Solano J."/>
            <person name="Bargiela R."/>
            <person name="Golyshina O.V."/>
            <person name="Manteca A."/>
            <person name="Ramos J.L."/>
            <person name="Gallego J.R."/>
            <person name="Llorente I."/>
            <person name="Martins Dos Santos V.A."/>
            <person name="Jensen O.N."/>
            <person name="Pelaez A.I."/>
            <person name="Sanchez J."/>
            <person name="Ferrer M."/>
        </authorList>
    </citation>
    <scope>NUCLEOTIDE SEQUENCE</scope>
</reference>
<dbReference type="InterPro" id="IPR036249">
    <property type="entry name" value="Thioredoxin-like_sf"/>
</dbReference>
<dbReference type="GO" id="GO:0016491">
    <property type="term" value="F:oxidoreductase activity"/>
    <property type="evidence" value="ECO:0007669"/>
    <property type="project" value="InterPro"/>
</dbReference>
<protein>
    <submittedName>
        <fullName evidence="4">Alkyl hydroperoxide reductase/ Thiol specific antioxidant/ Mal allergen</fullName>
    </submittedName>
</protein>
<organism evidence="4">
    <name type="scientific">mine drainage metagenome</name>
    <dbReference type="NCBI Taxonomy" id="410659"/>
    <lineage>
        <taxon>unclassified sequences</taxon>
        <taxon>metagenomes</taxon>
        <taxon>ecological metagenomes</taxon>
    </lineage>
</organism>
<dbReference type="AlphaFoldDB" id="T1C8T3"/>
<dbReference type="SUPFAM" id="SSF52833">
    <property type="entry name" value="Thioredoxin-like"/>
    <property type="match status" value="1"/>
</dbReference>
<feature type="transmembrane region" description="Helical" evidence="2">
    <location>
        <begin position="119"/>
        <end position="138"/>
    </location>
</feature>
<gene>
    <name evidence="4" type="ORF">B1B_01056</name>
</gene>
<evidence type="ECO:0000256" key="1">
    <source>
        <dbReference type="SAM" id="MobiDB-lite"/>
    </source>
</evidence>
<reference evidence="4" key="1">
    <citation type="submission" date="2013-08" db="EMBL/GenBank/DDBJ databases">
        <authorList>
            <person name="Mendez C."/>
            <person name="Richter M."/>
            <person name="Ferrer M."/>
            <person name="Sanchez J."/>
        </authorList>
    </citation>
    <scope>NUCLEOTIDE SEQUENCE</scope>
</reference>
<dbReference type="Pfam" id="PF00578">
    <property type="entry name" value="AhpC-TSA"/>
    <property type="match status" value="1"/>
</dbReference>
<evidence type="ECO:0000259" key="3">
    <source>
        <dbReference type="PROSITE" id="PS51352"/>
    </source>
</evidence>
<feature type="domain" description="Thioredoxin" evidence="3">
    <location>
        <begin position="89"/>
        <end position="232"/>
    </location>
</feature>
<sequence length="232" mass="24866">MPKVDQKRCPECDVSVREDRIVRHLTNAHPGKKIPKDLLGRPNGRGRSGRKGRDLGSGWSKRRLIFTGVAIAIVILVIYAIFRAPAIGPQNGKLAPDFTFTDLQGNSHSLSGYQGTPVVLWYVALFCGSCIQGSQLFAQQYYSQYHGAGVTLLEVESYNDLGQSGPSLAAFASQVGYSDQPGWILGSSSSDGTNTYNPNGYLDVYYVLNAQGTIVASGQGLSGAFGSALQQA</sequence>
<dbReference type="InterPro" id="IPR000866">
    <property type="entry name" value="AhpC/TSA"/>
</dbReference>
<name>T1C8T3_9ZZZZ</name>
<accession>T1C8T3</accession>
<proteinExistence type="predicted"/>
<keyword evidence="2" id="KW-0812">Transmembrane</keyword>
<dbReference type="GO" id="GO:0016209">
    <property type="term" value="F:antioxidant activity"/>
    <property type="evidence" value="ECO:0007669"/>
    <property type="project" value="InterPro"/>
</dbReference>
<evidence type="ECO:0000313" key="4">
    <source>
        <dbReference type="EMBL" id="EQD77453.1"/>
    </source>
</evidence>
<keyword evidence="2" id="KW-0472">Membrane</keyword>
<dbReference type="Gene3D" id="3.40.30.10">
    <property type="entry name" value="Glutaredoxin"/>
    <property type="match status" value="1"/>
</dbReference>
<dbReference type="PROSITE" id="PS51352">
    <property type="entry name" value="THIOREDOXIN_2"/>
    <property type="match status" value="1"/>
</dbReference>
<keyword evidence="2" id="KW-1133">Transmembrane helix</keyword>
<comment type="caution">
    <text evidence="4">The sequence shown here is derived from an EMBL/GenBank/DDBJ whole genome shotgun (WGS) entry which is preliminary data.</text>
</comment>
<feature type="region of interest" description="Disordered" evidence="1">
    <location>
        <begin position="30"/>
        <end position="55"/>
    </location>
</feature>
<evidence type="ECO:0000256" key="2">
    <source>
        <dbReference type="SAM" id="Phobius"/>
    </source>
</evidence>
<feature type="transmembrane region" description="Helical" evidence="2">
    <location>
        <begin position="64"/>
        <end position="82"/>
    </location>
</feature>
<dbReference type="InterPro" id="IPR013766">
    <property type="entry name" value="Thioredoxin_domain"/>
</dbReference>
<dbReference type="EMBL" id="AUZY01000770">
    <property type="protein sequence ID" value="EQD77453.1"/>
    <property type="molecule type" value="Genomic_DNA"/>
</dbReference>